<dbReference type="STRING" id="644352.J3P4I5"/>
<dbReference type="InterPro" id="IPR036047">
    <property type="entry name" value="F-box-like_dom_sf"/>
</dbReference>
<evidence type="ECO:0000313" key="3">
    <source>
        <dbReference type="EnsemblFungi" id="EJT74582"/>
    </source>
</evidence>
<reference evidence="3" key="5">
    <citation type="submission" date="2018-04" db="UniProtKB">
        <authorList>
            <consortium name="EnsemblFungi"/>
        </authorList>
    </citation>
    <scope>IDENTIFICATION</scope>
    <source>
        <strain evidence="3">R3-111a-1</strain>
    </source>
</reference>
<sequence length="338" mass="36881">MSHTFTPPVQNADGERRRDEDTAGILRVAAYHRHDWDEIGIRPDPDEKAKRPRVHGVSLLDVFEHPDSQQPWSVSLGPLSRLPPELLAAVLLELDVLSVVRFRAVNNLARHAASALPQYRTVAAHAPVVLRALLRTGAAARTALRDLHGLVASGSGACCLCGFFGPLLFIPTLSRCCFTCLTTSPELAAVPAPAAAKAAGVPRRRLLGALRAVHTVPGEYGMWPKRRARRQHLVSSAAVLDVFGVSCAERPNEDTEVSRCMVVVALPHIDRVSRQVTRCLSCQGCQQAVQRSKGARLDLYDIRDRSYTAEGFLEHFDSCADAQALWRASTAVASQQPK</sequence>
<reference evidence="2" key="2">
    <citation type="submission" date="2010-07" db="EMBL/GenBank/DDBJ databases">
        <authorList>
            <consortium name="The Broad Institute Genome Sequencing Platform"/>
            <consortium name="Broad Institute Genome Sequencing Center for Infectious Disease"/>
            <person name="Ma L.-J."/>
            <person name="Dead R."/>
            <person name="Young S."/>
            <person name="Zeng Q."/>
            <person name="Koehrsen M."/>
            <person name="Alvarado L."/>
            <person name="Berlin A."/>
            <person name="Chapman S.B."/>
            <person name="Chen Z."/>
            <person name="Freedman E."/>
            <person name="Gellesch M."/>
            <person name="Goldberg J."/>
            <person name="Griggs A."/>
            <person name="Gujja S."/>
            <person name="Heilman E.R."/>
            <person name="Heiman D."/>
            <person name="Hepburn T."/>
            <person name="Howarth C."/>
            <person name="Jen D."/>
            <person name="Larson L."/>
            <person name="Mehta T."/>
            <person name="Neiman D."/>
            <person name="Pearson M."/>
            <person name="Roberts A."/>
            <person name="Saif S."/>
            <person name="Shea T."/>
            <person name="Shenoy N."/>
            <person name="Sisk P."/>
            <person name="Stolte C."/>
            <person name="Sykes S."/>
            <person name="Walk T."/>
            <person name="White J."/>
            <person name="Yandava C."/>
            <person name="Haas B."/>
            <person name="Nusbaum C."/>
            <person name="Birren B."/>
        </authorList>
    </citation>
    <scope>NUCLEOTIDE SEQUENCE</scope>
    <source>
        <strain evidence="2">R3-111a-1</strain>
    </source>
</reference>
<reference evidence="3" key="4">
    <citation type="journal article" date="2015" name="G3 (Bethesda)">
        <title>Genome sequences of three phytopathogenic species of the Magnaporthaceae family of fungi.</title>
        <authorList>
            <person name="Okagaki L.H."/>
            <person name="Nunes C.C."/>
            <person name="Sailsbery J."/>
            <person name="Clay B."/>
            <person name="Brown D."/>
            <person name="John T."/>
            <person name="Oh Y."/>
            <person name="Young N."/>
            <person name="Fitzgerald M."/>
            <person name="Haas B.J."/>
            <person name="Zeng Q."/>
            <person name="Young S."/>
            <person name="Adiconis X."/>
            <person name="Fan L."/>
            <person name="Levin J.Z."/>
            <person name="Mitchell T.K."/>
            <person name="Okubara P.A."/>
            <person name="Farman M.L."/>
            <person name="Kohn L.M."/>
            <person name="Birren B."/>
            <person name="Ma L.-J."/>
            <person name="Dean R.A."/>
        </authorList>
    </citation>
    <scope>NUCLEOTIDE SEQUENCE</scope>
    <source>
        <strain evidence="3">R3-111a-1</strain>
    </source>
</reference>
<dbReference type="VEuPathDB" id="FungiDB:GGTG_08422"/>
<keyword evidence="4" id="KW-1185">Reference proteome</keyword>
<dbReference type="EnsemblFungi" id="EJT74582">
    <property type="protein sequence ID" value="EJT74582"/>
    <property type="gene ID" value="GGTG_08422"/>
</dbReference>
<gene>
    <name evidence="3" type="primary">20348880</name>
    <name evidence="2" type="ORF">GGTG_08422</name>
</gene>
<dbReference type="eggNOG" id="ENOG502SM08">
    <property type="taxonomic scope" value="Eukaryota"/>
</dbReference>
<dbReference type="RefSeq" id="XP_009224526.1">
    <property type="nucleotide sequence ID" value="XM_009226262.1"/>
</dbReference>
<dbReference type="SUPFAM" id="SSF81383">
    <property type="entry name" value="F-box domain"/>
    <property type="match status" value="1"/>
</dbReference>
<dbReference type="HOGENOM" id="CLU_040048_1_0_1"/>
<reference evidence="2" key="3">
    <citation type="submission" date="2010-09" db="EMBL/GenBank/DDBJ databases">
        <title>Annotation of Gaeumannomyces graminis var. tritici R3-111a-1.</title>
        <authorList>
            <consortium name="The Broad Institute Genome Sequencing Platform"/>
            <person name="Ma L.-J."/>
            <person name="Dead R."/>
            <person name="Young S.K."/>
            <person name="Zeng Q."/>
            <person name="Gargeya S."/>
            <person name="Fitzgerald M."/>
            <person name="Haas B."/>
            <person name="Abouelleil A."/>
            <person name="Alvarado L."/>
            <person name="Arachchi H.M."/>
            <person name="Berlin A."/>
            <person name="Brown A."/>
            <person name="Chapman S.B."/>
            <person name="Chen Z."/>
            <person name="Dunbar C."/>
            <person name="Freedman E."/>
            <person name="Gearin G."/>
            <person name="Gellesch M."/>
            <person name="Goldberg J."/>
            <person name="Griggs A."/>
            <person name="Gujja S."/>
            <person name="Heiman D."/>
            <person name="Howarth C."/>
            <person name="Larson L."/>
            <person name="Lui A."/>
            <person name="MacDonald P.J.P."/>
            <person name="Mehta T."/>
            <person name="Montmayeur A."/>
            <person name="Murphy C."/>
            <person name="Neiman D."/>
            <person name="Pearson M."/>
            <person name="Priest M."/>
            <person name="Roberts A."/>
            <person name="Saif S."/>
            <person name="Shea T."/>
            <person name="Shenoy N."/>
            <person name="Sisk P."/>
            <person name="Stolte C."/>
            <person name="Sykes S."/>
            <person name="Yandava C."/>
            <person name="Wortman J."/>
            <person name="Nusbaum C."/>
            <person name="Birren B."/>
        </authorList>
    </citation>
    <scope>NUCLEOTIDE SEQUENCE</scope>
    <source>
        <strain evidence="2">R3-111a-1</strain>
    </source>
</reference>
<dbReference type="Proteomes" id="UP000006039">
    <property type="component" value="Unassembled WGS sequence"/>
</dbReference>
<dbReference type="OrthoDB" id="165382at2759"/>
<organism evidence="2">
    <name type="scientific">Gaeumannomyces tritici (strain R3-111a-1)</name>
    <name type="common">Wheat and barley take-all root rot fungus</name>
    <name type="synonym">Gaeumannomyces graminis var. tritici</name>
    <dbReference type="NCBI Taxonomy" id="644352"/>
    <lineage>
        <taxon>Eukaryota</taxon>
        <taxon>Fungi</taxon>
        <taxon>Dikarya</taxon>
        <taxon>Ascomycota</taxon>
        <taxon>Pezizomycotina</taxon>
        <taxon>Sordariomycetes</taxon>
        <taxon>Sordariomycetidae</taxon>
        <taxon>Magnaporthales</taxon>
        <taxon>Magnaporthaceae</taxon>
        <taxon>Gaeumannomyces</taxon>
    </lineage>
</organism>
<evidence type="ECO:0000313" key="4">
    <source>
        <dbReference type="Proteomes" id="UP000006039"/>
    </source>
</evidence>
<accession>J3P4I5</accession>
<evidence type="ECO:0000313" key="2">
    <source>
        <dbReference type="EMBL" id="EJT74582.1"/>
    </source>
</evidence>
<dbReference type="GeneID" id="20348880"/>
<name>J3P4I5_GAET3</name>
<dbReference type="AlphaFoldDB" id="J3P4I5"/>
<dbReference type="EMBL" id="GL385398">
    <property type="protein sequence ID" value="EJT74582.1"/>
    <property type="molecule type" value="Genomic_DNA"/>
</dbReference>
<protein>
    <recommendedName>
        <fullName evidence="5">F-box domain-containing protein</fullName>
    </recommendedName>
</protein>
<reference evidence="4" key="1">
    <citation type="submission" date="2010-07" db="EMBL/GenBank/DDBJ databases">
        <title>The genome sequence of Gaeumannomyces graminis var. tritici strain R3-111a-1.</title>
        <authorList>
            <consortium name="The Broad Institute Genome Sequencing Platform"/>
            <person name="Ma L.-J."/>
            <person name="Dead R."/>
            <person name="Young S."/>
            <person name="Zeng Q."/>
            <person name="Koehrsen M."/>
            <person name="Alvarado L."/>
            <person name="Berlin A."/>
            <person name="Chapman S.B."/>
            <person name="Chen Z."/>
            <person name="Freedman E."/>
            <person name="Gellesch M."/>
            <person name="Goldberg J."/>
            <person name="Griggs A."/>
            <person name="Gujja S."/>
            <person name="Heilman E.R."/>
            <person name="Heiman D."/>
            <person name="Hepburn T."/>
            <person name="Howarth C."/>
            <person name="Jen D."/>
            <person name="Larson L."/>
            <person name="Mehta T."/>
            <person name="Neiman D."/>
            <person name="Pearson M."/>
            <person name="Roberts A."/>
            <person name="Saif S."/>
            <person name="Shea T."/>
            <person name="Shenoy N."/>
            <person name="Sisk P."/>
            <person name="Stolte C."/>
            <person name="Sykes S."/>
            <person name="Walk T."/>
            <person name="White J."/>
            <person name="Yandava C."/>
            <person name="Haas B."/>
            <person name="Nusbaum C."/>
            <person name="Birren B."/>
        </authorList>
    </citation>
    <scope>NUCLEOTIDE SEQUENCE [LARGE SCALE GENOMIC DNA]</scope>
    <source>
        <strain evidence="4">R3-111a-1</strain>
    </source>
</reference>
<evidence type="ECO:0008006" key="5">
    <source>
        <dbReference type="Google" id="ProtNLM"/>
    </source>
</evidence>
<evidence type="ECO:0000256" key="1">
    <source>
        <dbReference type="SAM" id="MobiDB-lite"/>
    </source>
</evidence>
<proteinExistence type="predicted"/>
<feature type="region of interest" description="Disordered" evidence="1">
    <location>
        <begin position="1"/>
        <end position="21"/>
    </location>
</feature>